<evidence type="ECO:0000256" key="1">
    <source>
        <dbReference type="ARBA" id="ARBA00000085"/>
    </source>
</evidence>
<dbReference type="InterPro" id="IPR036890">
    <property type="entry name" value="HATPase_C_sf"/>
</dbReference>
<dbReference type="PANTHER" id="PTHR45436">
    <property type="entry name" value="SENSOR HISTIDINE KINASE YKOH"/>
    <property type="match status" value="1"/>
</dbReference>
<dbReference type="GeneID" id="92500260"/>
<evidence type="ECO:0000256" key="6">
    <source>
        <dbReference type="ARBA" id="ARBA00022692"/>
    </source>
</evidence>
<comment type="subcellular location">
    <subcellularLocation>
        <location evidence="2">Membrane</location>
    </subcellularLocation>
</comment>
<dbReference type="OrthoDB" id="9804645at2"/>
<dbReference type="SUPFAM" id="SSF47384">
    <property type="entry name" value="Homodimeric domain of signal transducing histidine kinase"/>
    <property type="match status" value="1"/>
</dbReference>
<dbReference type="EC" id="2.7.13.3" evidence="3"/>
<dbReference type="STRING" id="1280948.HY36_15075"/>
<dbReference type="AlphaFoldDB" id="A0A059E5Y0"/>
<feature type="transmembrane region" description="Helical" evidence="11">
    <location>
        <begin position="199"/>
        <end position="221"/>
    </location>
</feature>
<evidence type="ECO:0000256" key="7">
    <source>
        <dbReference type="ARBA" id="ARBA00022777"/>
    </source>
</evidence>
<keyword evidence="9" id="KW-0902">Two-component regulatory system</keyword>
<keyword evidence="10 11" id="KW-0472">Membrane</keyword>
<evidence type="ECO:0000256" key="2">
    <source>
        <dbReference type="ARBA" id="ARBA00004370"/>
    </source>
</evidence>
<evidence type="ECO:0000256" key="3">
    <source>
        <dbReference type="ARBA" id="ARBA00012438"/>
    </source>
</evidence>
<dbReference type="PATRIC" id="fig|1280948.3.peg.1248"/>
<dbReference type="Gene3D" id="3.30.565.10">
    <property type="entry name" value="Histidine kinase-like ATPase, C-terminal domain"/>
    <property type="match status" value="1"/>
</dbReference>
<feature type="domain" description="Histidine kinase" evidence="12">
    <location>
        <begin position="279"/>
        <end position="477"/>
    </location>
</feature>
<dbReference type="InterPro" id="IPR050428">
    <property type="entry name" value="TCS_sensor_his_kinase"/>
</dbReference>
<dbReference type="GO" id="GO:0005886">
    <property type="term" value="C:plasma membrane"/>
    <property type="evidence" value="ECO:0007669"/>
    <property type="project" value="TreeGrafter"/>
</dbReference>
<evidence type="ECO:0000256" key="8">
    <source>
        <dbReference type="ARBA" id="ARBA00022989"/>
    </source>
</evidence>
<dbReference type="PROSITE" id="PS50885">
    <property type="entry name" value="HAMP"/>
    <property type="match status" value="1"/>
</dbReference>
<dbReference type="PROSITE" id="PS50109">
    <property type="entry name" value="HIS_KIN"/>
    <property type="match status" value="1"/>
</dbReference>
<feature type="domain" description="HAMP" evidence="13">
    <location>
        <begin position="220"/>
        <end position="271"/>
    </location>
</feature>
<dbReference type="EMBL" id="AWFH01000007">
    <property type="protein sequence ID" value="KCZ63053.1"/>
    <property type="molecule type" value="Genomic_DNA"/>
</dbReference>
<gene>
    <name evidence="14" type="ORF">HY36_15075</name>
</gene>
<dbReference type="SUPFAM" id="SSF55874">
    <property type="entry name" value="ATPase domain of HSP90 chaperone/DNA topoisomerase II/histidine kinase"/>
    <property type="match status" value="1"/>
</dbReference>
<evidence type="ECO:0000256" key="5">
    <source>
        <dbReference type="ARBA" id="ARBA00022679"/>
    </source>
</evidence>
<dbReference type="eggNOG" id="COG0642">
    <property type="taxonomic scope" value="Bacteria"/>
</dbReference>
<dbReference type="Gene3D" id="1.10.287.130">
    <property type="match status" value="1"/>
</dbReference>
<dbReference type="InterPro" id="IPR005467">
    <property type="entry name" value="His_kinase_dom"/>
</dbReference>
<protein>
    <recommendedName>
        <fullName evidence="3">histidine kinase</fullName>
        <ecNumber evidence="3">2.7.13.3</ecNumber>
    </recommendedName>
</protein>
<evidence type="ECO:0000256" key="9">
    <source>
        <dbReference type="ARBA" id="ARBA00023012"/>
    </source>
</evidence>
<keyword evidence="4" id="KW-0597">Phosphoprotein</keyword>
<comment type="caution">
    <text evidence="14">The sequence shown here is derived from an EMBL/GenBank/DDBJ whole genome shotgun (WGS) entry which is preliminary data.</text>
</comment>
<evidence type="ECO:0000256" key="10">
    <source>
        <dbReference type="ARBA" id="ARBA00023136"/>
    </source>
</evidence>
<evidence type="ECO:0000259" key="13">
    <source>
        <dbReference type="PROSITE" id="PS50885"/>
    </source>
</evidence>
<accession>A0A059E5Y0</accession>
<evidence type="ECO:0000313" key="14">
    <source>
        <dbReference type="EMBL" id="KCZ63053.1"/>
    </source>
</evidence>
<dbReference type="InterPro" id="IPR003660">
    <property type="entry name" value="HAMP_dom"/>
</dbReference>
<dbReference type="SMART" id="SM00387">
    <property type="entry name" value="HATPase_c"/>
    <property type="match status" value="1"/>
</dbReference>
<proteinExistence type="predicted"/>
<dbReference type="InterPro" id="IPR036097">
    <property type="entry name" value="HisK_dim/P_sf"/>
</dbReference>
<keyword evidence="5" id="KW-0808">Transferase</keyword>
<evidence type="ECO:0000313" key="15">
    <source>
        <dbReference type="Proteomes" id="UP000024547"/>
    </source>
</evidence>
<dbReference type="RefSeq" id="WP_051602551.1">
    <property type="nucleotide sequence ID" value="NZ_AWFH01000007.1"/>
</dbReference>
<evidence type="ECO:0000256" key="4">
    <source>
        <dbReference type="ARBA" id="ARBA00022553"/>
    </source>
</evidence>
<dbReference type="InterPro" id="IPR004358">
    <property type="entry name" value="Sig_transdc_His_kin-like_C"/>
</dbReference>
<evidence type="ECO:0000256" key="11">
    <source>
        <dbReference type="SAM" id="Phobius"/>
    </source>
</evidence>
<comment type="catalytic activity">
    <reaction evidence="1">
        <text>ATP + protein L-histidine = ADP + protein N-phospho-L-histidine.</text>
        <dbReference type="EC" id="2.7.13.3"/>
    </reaction>
</comment>
<evidence type="ECO:0000259" key="12">
    <source>
        <dbReference type="PROSITE" id="PS50109"/>
    </source>
</evidence>
<dbReference type="InterPro" id="IPR003594">
    <property type="entry name" value="HATPase_dom"/>
</dbReference>
<dbReference type="Proteomes" id="UP000024547">
    <property type="component" value="Unassembled WGS sequence"/>
</dbReference>
<dbReference type="PANTHER" id="PTHR45436:SF5">
    <property type="entry name" value="SENSOR HISTIDINE KINASE TRCS"/>
    <property type="match status" value="1"/>
</dbReference>
<reference evidence="14 15" key="1">
    <citation type="journal article" date="2014" name="Antonie Van Leeuwenhoek">
        <title>Hyphomonas beringensis sp. nov. and Hyphomonas chukchiensis sp. nov., isolated from surface seawater of the Bering Sea and Chukchi Sea.</title>
        <authorList>
            <person name="Li C."/>
            <person name="Lai Q."/>
            <person name="Li G."/>
            <person name="Dong C."/>
            <person name="Wang J."/>
            <person name="Liao Y."/>
            <person name="Shao Z."/>
        </authorList>
    </citation>
    <scope>NUCLEOTIDE SEQUENCE [LARGE SCALE GENOMIC DNA]</scope>
    <source>
        <strain evidence="14 15">22II1-22F38</strain>
    </source>
</reference>
<sequence length="477" mass="52588">MSDSAASKPSLMDRWTRLSLARRIMLAAAIWGFVVLIGGAIALSAVYRAQTLSLLEEDLEQTLVGLTREMTRENAFLEDGRVTDSQREFFAGDVRFRTQYSGRYWSIVGVNSEGSIAGDIRSRSLWDEPVPLNEDQLERTLMNPGLTMFGNFRFEGPAGQRVRVASRAILIENRETPLILVTAADRAANDAATSRFRSLLLVTMIALFGGVFAAMVVAISFSLRPLRRIGGDIAEVREGTRQRLSEDYPAEVRPLADELNKLLEHNRQVVERARTHVGNLAHALKTPLAVLRNEATGETQLDDVVRRQSESMQTNVEHYLKRAQMVARAQTLGARTELRPVIDGIARMLNRLYDARGVNVSVDGGVGAVFRGEKQDLEEMVGNLMENACKWASSEVLVRVRDTAAALTIDVEDNGKGLSPEEREGALKRGVRLDETTPGTGLGLSIVKELAELHRGSLELGDAELGGLKAQLRFPKP</sequence>
<keyword evidence="6 11" id="KW-0812">Transmembrane</keyword>
<keyword evidence="8 11" id="KW-1133">Transmembrane helix</keyword>
<keyword evidence="15" id="KW-1185">Reference proteome</keyword>
<dbReference type="PRINTS" id="PR00344">
    <property type="entry name" value="BCTRLSENSOR"/>
</dbReference>
<dbReference type="GO" id="GO:0000155">
    <property type="term" value="F:phosphorelay sensor kinase activity"/>
    <property type="evidence" value="ECO:0007669"/>
    <property type="project" value="InterPro"/>
</dbReference>
<name>A0A059E5Y0_9PROT</name>
<dbReference type="Pfam" id="PF02518">
    <property type="entry name" value="HATPase_c"/>
    <property type="match status" value="1"/>
</dbReference>
<keyword evidence="7" id="KW-0418">Kinase</keyword>
<organism evidence="14 15">
    <name type="scientific">Hyphomonas atlantica</name>
    <dbReference type="NCBI Taxonomy" id="1280948"/>
    <lineage>
        <taxon>Bacteria</taxon>
        <taxon>Pseudomonadati</taxon>
        <taxon>Pseudomonadota</taxon>
        <taxon>Alphaproteobacteria</taxon>
        <taxon>Hyphomonadales</taxon>
        <taxon>Hyphomonadaceae</taxon>
        <taxon>Hyphomonas</taxon>
    </lineage>
</organism>